<dbReference type="PANTHER" id="PTHR23417">
    <property type="entry name" value="3-DEOXY-D-MANNO-OCTULOSONIC-ACID TRANSFERASE/TRNA GUANINE-N 7 - -METHYLTRANSFERASE"/>
    <property type="match status" value="1"/>
</dbReference>
<feature type="binding site" evidence="7">
    <location>
        <position position="99"/>
    </location>
    <ligand>
        <name>S-adenosyl-L-methionine</name>
        <dbReference type="ChEBI" id="CHEBI:59789"/>
    </ligand>
</feature>
<feature type="binding site" evidence="7">
    <location>
        <position position="122"/>
    </location>
    <ligand>
        <name>S-adenosyl-L-methionine</name>
        <dbReference type="ChEBI" id="CHEBI:59789"/>
    </ligand>
</feature>
<comment type="pathway">
    <text evidence="7">tRNA modification; N(7)-methylguanine-tRNA biosynthesis.</text>
</comment>
<dbReference type="NCBIfam" id="TIGR00091">
    <property type="entry name" value="tRNA (guanosine(46)-N7)-methyltransferase TrmB"/>
    <property type="match status" value="1"/>
</dbReference>
<evidence type="ECO:0000313" key="9">
    <source>
        <dbReference type="Proteomes" id="UP001055955"/>
    </source>
</evidence>
<feature type="binding site" evidence="7">
    <location>
        <position position="47"/>
    </location>
    <ligand>
        <name>S-adenosyl-L-methionine</name>
        <dbReference type="ChEBI" id="CHEBI:59789"/>
    </ligand>
</feature>
<evidence type="ECO:0000256" key="3">
    <source>
        <dbReference type="ARBA" id="ARBA00022603"/>
    </source>
</evidence>
<dbReference type="InterPro" id="IPR055361">
    <property type="entry name" value="tRNA_methyltr_TrmB_bact"/>
</dbReference>
<comment type="caution">
    <text evidence="7">Lacks conserved residue(s) required for the propagation of feature annotation.</text>
</comment>
<evidence type="ECO:0000313" key="8">
    <source>
        <dbReference type="EMBL" id="UTC24770.1"/>
    </source>
</evidence>
<comment type="catalytic activity">
    <reaction evidence="1 7">
        <text>guanosine(46) in tRNA + S-adenosyl-L-methionine = N(7)-methylguanosine(46) in tRNA + S-adenosyl-L-homocysteine</text>
        <dbReference type="Rhea" id="RHEA:42708"/>
        <dbReference type="Rhea" id="RHEA-COMP:10188"/>
        <dbReference type="Rhea" id="RHEA-COMP:10189"/>
        <dbReference type="ChEBI" id="CHEBI:57856"/>
        <dbReference type="ChEBI" id="CHEBI:59789"/>
        <dbReference type="ChEBI" id="CHEBI:74269"/>
        <dbReference type="ChEBI" id="CHEBI:74480"/>
        <dbReference type="EC" id="2.1.1.33"/>
    </reaction>
</comment>
<dbReference type="PANTHER" id="PTHR23417:SF14">
    <property type="entry name" value="PENTACOTRIPEPTIDE-REPEAT REGION OF PRORP DOMAIN-CONTAINING PROTEIN"/>
    <property type="match status" value="1"/>
</dbReference>
<protein>
    <recommendedName>
        <fullName evidence="7">tRNA (guanine-N(7)-)-methyltransferase</fullName>
        <ecNumber evidence="7">2.1.1.33</ecNumber>
    </recommendedName>
    <alternativeName>
        <fullName evidence="7">tRNA (guanine(46)-N(7))-methyltransferase</fullName>
    </alternativeName>
    <alternativeName>
        <fullName evidence="7">tRNA(m7G46)-methyltransferase</fullName>
    </alternativeName>
</protein>
<feature type="binding site" evidence="7">
    <location>
        <position position="72"/>
    </location>
    <ligand>
        <name>S-adenosyl-L-methionine</name>
        <dbReference type="ChEBI" id="CHEBI:59789"/>
    </ligand>
</feature>
<name>A0ABY5DKU3_9GAMM</name>
<dbReference type="InterPro" id="IPR003358">
    <property type="entry name" value="tRNA_(Gua-N-7)_MeTrfase_Trmb"/>
</dbReference>
<dbReference type="SUPFAM" id="SSF53335">
    <property type="entry name" value="S-adenosyl-L-methionine-dependent methyltransferases"/>
    <property type="match status" value="1"/>
</dbReference>
<organism evidence="8 9">
    <name type="scientific">Candidatus Comchoanobacter bicostacola</name>
    <dbReference type="NCBI Taxonomy" id="2919598"/>
    <lineage>
        <taxon>Bacteria</taxon>
        <taxon>Pseudomonadati</taxon>
        <taxon>Pseudomonadota</taxon>
        <taxon>Gammaproteobacteria</taxon>
        <taxon>Candidatus Comchoanobacterales</taxon>
        <taxon>Candidatus Comchoanobacteraceae</taxon>
        <taxon>Candidatus Comchoanobacter</taxon>
    </lineage>
</organism>
<evidence type="ECO:0000256" key="6">
    <source>
        <dbReference type="ARBA" id="ARBA00022694"/>
    </source>
</evidence>
<dbReference type="EC" id="2.1.1.33" evidence="7"/>
<evidence type="ECO:0000256" key="4">
    <source>
        <dbReference type="ARBA" id="ARBA00022679"/>
    </source>
</evidence>
<dbReference type="Gene3D" id="3.40.50.150">
    <property type="entry name" value="Vaccinia Virus protein VP39"/>
    <property type="match status" value="1"/>
</dbReference>
<accession>A0ABY5DKU3</accession>
<dbReference type="EMBL" id="CP092900">
    <property type="protein sequence ID" value="UTC24770.1"/>
    <property type="molecule type" value="Genomic_DNA"/>
</dbReference>
<comment type="similarity">
    <text evidence="7">Belongs to the class I-like SAM-binding methyltransferase superfamily. TrmB family.</text>
</comment>
<feature type="binding site" evidence="7">
    <location>
        <position position="158"/>
    </location>
    <ligand>
        <name>substrate</name>
    </ligand>
</feature>
<evidence type="ECO:0000256" key="2">
    <source>
        <dbReference type="ARBA" id="ARBA00003015"/>
    </source>
</evidence>
<keyword evidence="6 7" id="KW-0819">tRNA processing</keyword>
<evidence type="ECO:0000256" key="7">
    <source>
        <dbReference type="HAMAP-Rule" id="MF_01057"/>
    </source>
</evidence>
<dbReference type="InterPro" id="IPR029063">
    <property type="entry name" value="SAM-dependent_MTases_sf"/>
</dbReference>
<proteinExistence type="inferred from homology"/>
<comment type="function">
    <text evidence="2 7">Catalyzes the formation of N(7)-methylguanine at position 46 (m7G46) in tRNA.</text>
</comment>
<dbReference type="CDD" id="cd02440">
    <property type="entry name" value="AdoMet_MTases"/>
    <property type="match status" value="1"/>
</dbReference>
<evidence type="ECO:0000256" key="1">
    <source>
        <dbReference type="ARBA" id="ARBA00000142"/>
    </source>
</evidence>
<gene>
    <name evidence="7 8" type="primary">trmB</name>
    <name evidence="8" type="ORF">MMH89_01200</name>
</gene>
<reference evidence="8 9" key="1">
    <citation type="journal article" date="2022" name="Nat. Microbiol.">
        <title>The microbiome of a bacterivorous marine choanoflagellate contains a resource-demanding obligate bacterial associate.</title>
        <authorList>
            <person name="Needham D.M."/>
            <person name="Poirier C."/>
            <person name="Bachy C."/>
            <person name="George E.E."/>
            <person name="Wilken S."/>
            <person name="Yung C.C.M."/>
            <person name="Limardo A.J."/>
            <person name="Morando M."/>
            <person name="Sudek L."/>
            <person name="Malmstrom R.R."/>
            <person name="Keeling P.J."/>
            <person name="Santoro A.E."/>
            <person name="Worden A.Z."/>
        </authorList>
    </citation>
    <scope>NUCLEOTIDE SEQUENCE [LARGE SCALE GENOMIC DNA]</scope>
    <source>
        <strain evidence="8 9">Comchoano-1</strain>
    </source>
</reference>
<dbReference type="RefSeq" id="WP_258568559.1">
    <property type="nucleotide sequence ID" value="NZ_CP092900.1"/>
</dbReference>
<dbReference type="PROSITE" id="PS51625">
    <property type="entry name" value="SAM_MT_TRMB"/>
    <property type="match status" value="1"/>
</dbReference>
<keyword evidence="3 7" id="KW-0489">Methyltransferase</keyword>
<keyword evidence="4 7" id="KW-0808">Transferase</keyword>
<evidence type="ECO:0000256" key="5">
    <source>
        <dbReference type="ARBA" id="ARBA00022691"/>
    </source>
</evidence>
<dbReference type="Proteomes" id="UP001055955">
    <property type="component" value="Chromosome"/>
</dbReference>
<feature type="binding site" evidence="7">
    <location>
        <position position="126"/>
    </location>
    <ligand>
        <name>substrate</name>
    </ligand>
</feature>
<dbReference type="Pfam" id="PF02390">
    <property type="entry name" value="Methyltransf_4"/>
    <property type="match status" value="1"/>
</dbReference>
<keyword evidence="9" id="KW-1185">Reference proteome</keyword>
<keyword evidence="5 7" id="KW-0949">S-adenosyl-L-methionine</keyword>
<dbReference type="HAMAP" id="MF_01057">
    <property type="entry name" value="tRNA_methyltr_TrmB"/>
    <property type="match status" value="1"/>
</dbReference>
<dbReference type="GO" id="GO:0008176">
    <property type="term" value="F:tRNA (guanine(46)-N7)-methyltransferase activity"/>
    <property type="evidence" value="ECO:0007669"/>
    <property type="project" value="UniProtKB-EC"/>
</dbReference>
<sequence length="209" mass="23861">MKEIKSFVRRNSRLTDSHKKHLSQSDGMLYTQIPFTLLQQQRFVGLEIGFGMGDSLLDVAAKNPDQLWVGIEVYEVGVASVIRQAKEKGLENIIVLTGDVMDFLEREQAHQLFDHIRIFFPDPWPKKRHHKRRLVQGKSLDVLASIMKPSAVLHFATDHLPYAEDVELVLSNSQYFKPLAVVPFRPETKFARKAKEAGVVITDIAVERI</sequence>